<name>A0A1H3F7V1_9BACT</name>
<dbReference type="Pfam" id="PF13581">
    <property type="entry name" value="HATPase_c_2"/>
    <property type="match status" value="1"/>
</dbReference>
<keyword evidence="2" id="KW-0418">Kinase</keyword>
<proteinExistence type="predicted"/>
<dbReference type="InterPro" id="IPR036890">
    <property type="entry name" value="HATPase_C_sf"/>
</dbReference>
<evidence type="ECO:0000313" key="3">
    <source>
        <dbReference type="Proteomes" id="UP000199266"/>
    </source>
</evidence>
<keyword evidence="3" id="KW-1185">Reference proteome</keyword>
<reference evidence="3" key="1">
    <citation type="submission" date="2016-10" db="EMBL/GenBank/DDBJ databases">
        <authorList>
            <person name="Varghese N."/>
            <person name="Submissions S."/>
        </authorList>
    </citation>
    <scope>NUCLEOTIDE SEQUENCE [LARGE SCALE GENOMIC DNA]</scope>
    <source>
        <strain evidence="3">DSM 13490</strain>
    </source>
</reference>
<dbReference type="RefSeq" id="WP_040347735.1">
    <property type="nucleotide sequence ID" value="NZ_FNPD01000004.1"/>
</dbReference>
<gene>
    <name evidence="2" type="ORF">SAMN03080603_00944</name>
</gene>
<dbReference type="Gene3D" id="3.30.565.10">
    <property type="entry name" value="Histidine kinase-like ATPase, C-terminal domain"/>
    <property type="match status" value="1"/>
</dbReference>
<organism evidence="2 3">
    <name type="scientific">Acetomicrobium thermoterrenum DSM 13490</name>
    <dbReference type="NCBI Taxonomy" id="1120987"/>
    <lineage>
        <taxon>Bacteria</taxon>
        <taxon>Thermotogati</taxon>
        <taxon>Synergistota</taxon>
        <taxon>Synergistia</taxon>
        <taxon>Synergistales</taxon>
        <taxon>Acetomicrobiaceae</taxon>
        <taxon>Acetomicrobium</taxon>
    </lineage>
</organism>
<feature type="domain" description="Histidine kinase/HSP90-like ATPase" evidence="1">
    <location>
        <begin position="24"/>
        <end position="137"/>
    </location>
</feature>
<dbReference type="SUPFAM" id="SSF55874">
    <property type="entry name" value="ATPase domain of HSP90 chaperone/DNA topoisomerase II/histidine kinase"/>
    <property type="match status" value="1"/>
</dbReference>
<evidence type="ECO:0000313" key="2">
    <source>
        <dbReference type="EMBL" id="SDX86428.1"/>
    </source>
</evidence>
<evidence type="ECO:0000259" key="1">
    <source>
        <dbReference type="Pfam" id="PF13581"/>
    </source>
</evidence>
<dbReference type="Proteomes" id="UP000199266">
    <property type="component" value="Unassembled WGS sequence"/>
</dbReference>
<sequence length="144" mass="15696">MSEPLVLELEVKPLDFLAAGETATQFKETLKSLGLPPEICRRAAIVVYEAEMNIVIHGGGGVMRLQVEEDKVTIMAEDEGPGIEDLELAMQEGYSSAPDFIREMGFGAGMGLPNIKRNADELYIDTVPGKGTKLRAVIYLNKGR</sequence>
<dbReference type="InterPro" id="IPR003594">
    <property type="entry name" value="HATPase_dom"/>
</dbReference>
<protein>
    <submittedName>
        <fullName evidence="2">Anti-sigma regulatory factor (Ser/Thr protein kinase)</fullName>
    </submittedName>
</protein>
<dbReference type="GO" id="GO:0016301">
    <property type="term" value="F:kinase activity"/>
    <property type="evidence" value="ECO:0007669"/>
    <property type="project" value="UniProtKB-KW"/>
</dbReference>
<accession>A0A1H3F7V1</accession>
<keyword evidence="2" id="KW-0808">Transferase</keyword>
<dbReference type="AlphaFoldDB" id="A0A1H3F7V1"/>
<dbReference type="EMBL" id="FNPD01000004">
    <property type="protein sequence ID" value="SDX86428.1"/>
    <property type="molecule type" value="Genomic_DNA"/>
</dbReference>